<dbReference type="EMBL" id="AP012057">
    <property type="protein sequence ID" value="BAN01778.1"/>
    <property type="molecule type" value="Genomic_DNA"/>
</dbReference>
<keyword evidence="7 10" id="KW-0520">NAD</keyword>
<keyword evidence="13" id="KW-1185">Reference proteome</keyword>
<organism evidence="12 13">
    <name type="scientific">Ilumatobacter coccineus (strain NBRC 103263 / KCTC 29153 / YM16-304)</name>
    <dbReference type="NCBI Taxonomy" id="1313172"/>
    <lineage>
        <taxon>Bacteria</taxon>
        <taxon>Bacillati</taxon>
        <taxon>Actinomycetota</taxon>
        <taxon>Acidimicrobiia</taxon>
        <taxon>Acidimicrobiales</taxon>
        <taxon>Ilumatobacteraceae</taxon>
        <taxon>Ilumatobacter</taxon>
    </lineage>
</organism>
<evidence type="ECO:0000256" key="10">
    <source>
        <dbReference type="RuleBase" id="RU366046"/>
    </source>
</evidence>
<dbReference type="PANTHER" id="PTHR43725:SF53">
    <property type="entry name" value="UDP-ARABINOSE 4-EPIMERASE 1"/>
    <property type="match status" value="1"/>
</dbReference>
<proteinExistence type="inferred from homology"/>
<dbReference type="InterPro" id="IPR036291">
    <property type="entry name" value="NAD(P)-bd_dom_sf"/>
</dbReference>
<evidence type="ECO:0000256" key="8">
    <source>
        <dbReference type="ARBA" id="ARBA00023235"/>
    </source>
</evidence>
<dbReference type="Proteomes" id="UP000011863">
    <property type="component" value="Chromosome"/>
</dbReference>
<dbReference type="AlphaFoldDB" id="A0A6C7EAW8"/>
<evidence type="ECO:0000256" key="1">
    <source>
        <dbReference type="ARBA" id="ARBA00000083"/>
    </source>
</evidence>
<dbReference type="KEGG" id="aym:YM304_14640"/>
<accession>A0A6C7EAW8</accession>
<dbReference type="UniPathway" id="UPA00214"/>
<dbReference type="Gene3D" id="3.40.50.720">
    <property type="entry name" value="NAD(P)-binding Rossmann-like Domain"/>
    <property type="match status" value="1"/>
</dbReference>
<evidence type="ECO:0000313" key="12">
    <source>
        <dbReference type="EMBL" id="BAN01778.1"/>
    </source>
</evidence>
<dbReference type="SUPFAM" id="SSF51735">
    <property type="entry name" value="NAD(P)-binding Rossmann-fold domains"/>
    <property type="match status" value="1"/>
</dbReference>
<dbReference type="GO" id="GO:0033499">
    <property type="term" value="P:galactose catabolic process via UDP-galactose, Leloir pathway"/>
    <property type="evidence" value="ECO:0007669"/>
    <property type="project" value="TreeGrafter"/>
</dbReference>
<sequence>MAKGEQSAGSVLVTGGAGYVGSHTVRALRAAGRDVVVLDSLEHGNVDAVLGAPLVVGDVADRDLVTSTCHDHGVTQLVHFAAYKAVGESMAKPGIYWRNNVAGSIELFDAVHAAGVAQVVFSSSCSVHGNPDDMPVNESHSIRPESVYAESKAMVERVLHWYSQTTDMKSISLRYFNAAGASFDGAIGEDWDHTFSLIPLAMKALLGDGQRLKVFGDDYDTPDGTCIRDYVHVEDLARAHVQALDHLERGGESTALNIGTGVGSSVMEVLGLASEIAGREVPHDIAARRSGDPAAIFADPEQARILLGWTAKHGLRDIMKTAYDWHAAHTDR</sequence>
<comment type="cofactor">
    <cofactor evidence="2 10">
        <name>NAD(+)</name>
        <dbReference type="ChEBI" id="CHEBI:57540"/>
    </cofactor>
</comment>
<evidence type="ECO:0000256" key="6">
    <source>
        <dbReference type="ARBA" id="ARBA00018569"/>
    </source>
</evidence>
<comment type="catalytic activity">
    <reaction evidence="1 10">
        <text>UDP-alpha-D-glucose = UDP-alpha-D-galactose</text>
        <dbReference type="Rhea" id="RHEA:22168"/>
        <dbReference type="ChEBI" id="CHEBI:58885"/>
        <dbReference type="ChEBI" id="CHEBI:66914"/>
        <dbReference type="EC" id="5.1.3.2"/>
    </reaction>
</comment>
<dbReference type="RefSeq" id="WP_015441025.1">
    <property type="nucleotide sequence ID" value="NC_020520.1"/>
</dbReference>
<dbReference type="GO" id="GO:0003978">
    <property type="term" value="F:UDP-glucose 4-epimerase activity"/>
    <property type="evidence" value="ECO:0007669"/>
    <property type="project" value="UniProtKB-UniRule"/>
</dbReference>
<keyword evidence="9 10" id="KW-0119">Carbohydrate metabolism</keyword>
<dbReference type="InterPro" id="IPR005886">
    <property type="entry name" value="UDP_G4E"/>
</dbReference>
<comment type="pathway">
    <text evidence="3 10">Carbohydrate metabolism; galactose metabolism.</text>
</comment>
<feature type="domain" description="NAD-dependent epimerase/dehydratase" evidence="11">
    <location>
        <begin position="11"/>
        <end position="259"/>
    </location>
</feature>
<dbReference type="InterPro" id="IPR001509">
    <property type="entry name" value="Epimerase_deHydtase"/>
</dbReference>
<evidence type="ECO:0000256" key="5">
    <source>
        <dbReference type="ARBA" id="ARBA00013189"/>
    </source>
</evidence>
<reference evidence="12 13" key="1">
    <citation type="journal article" date="2013" name="Int. J. Syst. Evol. Microbiol.">
        <title>Ilumatobacter nonamiense sp. nov. and Ilumatobacter coccineum sp. nov., isolated from seashore sand.</title>
        <authorList>
            <person name="Matsumoto A."/>
            <person name="Kasai H."/>
            <person name="Matsuo Y."/>
            <person name="Shizuri Y."/>
            <person name="Ichikawa N."/>
            <person name="Fujita N."/>
            <person name="Omura S."/>
            <person name="Takahashi Y."/>
        </authorList>
    </citation>
    <scope>NUCLEOTIDE SEQUENCE [LARGE SCALE GENOMIC DNA]</scope>
    <source>
        <strain evidence="13">NBRC 103263 / KCTC 29153 / YM16-304</strain>
    </source>
</reference>
<dbReference type="OrthoDB" id="9801785at2"/>
<dbReference type="PANTHER" id="PTHR43725">
    <property type="entry name" value="UDP-GLUCOSE 4-EPIMERASE"/>
    <property type="match status" value="1"/>
</dbReference>
<name>A0A6C7EAW8_ILUCY</name>
<evidence type="ECO:0000256" key="2">
    <source>
        <dbReference type="ARBA" id="ARBA00001911"/>
    </source>
</evidence>
<evidence type="ECO:0000256" key="4">
    <source>
        <dbReference type="ARBA" id="ARBA00007637"/>
    </source>
</evidence>
<gene>
    <name evidence="12" type="primary">galE</name>
    <name evidence="12" type="ORF">YM304_14640</name>
</gene>
<evidence type="ECO:0000259" key="11">
    <source>
        <dbReference type="Pfam" id="PF01370"/>
    </source>
</evidence>
<evidence type="ECO:0000313" key="13">
    <source>
        <dbReference type="Proteomes" id="UP000011863"/>
    </source>
</evidence>
<evidence type="ECO:0000256" key="9">
    <source>
        <dbReference type="ARBA" id="ARBA00023277"/>
    </source>
</evidence>
<dbReference type="Pfam" id="PF01370">
    <property type="entry name" value="Epimerase"/>
    <property type="match status" value="1"/>
</dbReference>
<evidence type="ECO:0000256" key="3">
    <source>
        <dbReference type="ARBA" id="ARBA00004947"/>
    </source>
</evidence>
<dbReference type="Gene3D" id="3.90.25.10">
    <property type="entry name" value="UDP-galactose 4-epimerase, domain 1"/>
    <property type="match status" value="1"/>
</dbReference>
<evidence type="ECO:0000256" key="7">
    <source>
        <dbReference type="ARBA" id="ARBA00023027"/>
    </source>
</evidence>
<comment type="subunit">
    <text evidence="10">Homodimer.</text>
</comment>
<dbReference type="NCBIfam" id="TIGR01179">
    <property type="entry name" value="galE"/>
    <property type="match status" value="1"/>
</dbReference>
<dbReference type="EC" id="5.1.3.2" evidence="5 10"/>
<dbReference type="CDD" id="cd05247">
    <property type="entry name" value="UDP_G4E_1_SDR_e"/>
    <property type="match status" value="1"/>
</dbReference>
<keyword evidence="8 10" id="KW-0413">Isomerase</keyword>
<comment type="similarity">
    <text evidence="4 10">Belongs to the NAD(P)-dependent epimerase/dehydratase family.</text>
</comment>
<protein>
    <recommendedName>
        <fullName evidence="6 10">UDP-glucose 4-epimerase</fullName>
        <ecNumber evidence="5 10">5.1.3.2</ecNumber>
    </recommendedName>
</protein>